<feature type="domain" description="PX" evidence="10">
    <location>
        <begin position="152"/>
        <end position="263"/>
    </location>
</feature>
<evidence type="ECO:0000256" key="5">
    <source>
        <dbReference type="ARBA" id="ARBA00022753"/>
    </source>
</evidence>
<gene>
    <name evidence="11" type="ORF">D9758_016391</name>
</gene>
<comment type="caution">
    <text evidence="11">The sequence shown here is derived from an EMBL/GenBank/DDBJ whole genome shotgun (WGS) entry which is preliminary data.</text>
</comment>
<dbReference type="SUPFAM" id="SSF64268">
    <property type="entry name" value="PX domain"/>
    <property type="match status" value="1"/>
</dbReference>
<reference evidence="11 12" key="1">
    <citation type="journal article" date="2020" name="ISME J.">
        <title>Uncovering the hidden diversity of litter-decomposition mechanisms in mushroom-forming fungi.</title>
        <authorList>
            <person name="Floudas D."/>
            <person name="Bentzer J."/>
            <person name="Ahren D."/>
            <person name="Johansson T."/>
            <person name="Persson P."/>
            <person name="Tunlid A."/>
        </authorList>
    </citation>
    <scope>NUCLEOTIDE SEQUENCE [LARGE SCALE GENOMIC DNA]</scope>
    <source>
        <strain evidence="11 12">CBS 291.85</strain>
    </source>
</reference>
<dbReference type="Pfam" id="PF00787">
    <property type="entry name" value="PX"/>
    <property type="match status" value="1"/>
</dbReference>
<evidence type="ECO:0000313" key="12">
    <source>
        <dbReference type="Proteomes" id="UP000559256"/>
    </source>
</evidence>
<dbReference type="PROSITE" id="PS50195">
    <property type="entry name" value="PX"/>
    <property type="match status" value="1"/>
</dbReference>
<dbReference type="GO" id="GO:0010008">
    <property type="term" value="C:endosome membrane"/>
    <property type="evidence" value="ECO:0007669"/>
    <property type="project" value="UniProtKB-SubCell"/>
</dbReference>
<dbReference type="Gene3D" id="3.30.1520.10">
    <property type="entry name" value="Phox-like domain"/>
    <property type="match status" value="1"/>
</dbReference>
<dbReference type="GO" id="GO:0032266">
    <property type="term" value="F:phosphatidylinositol-3-phosphate binding"/>
    <property type="evidence" value="ECO:0007669"/>
    <property type="project" value="InterPro"/>
</dbReference>
<evidence type="ECO:0000256" key="3">
    <source>
        <dbReference type="ARBA" id="ARBA00007426"/>
    </source>
</evidence>
<dbReference type="InterPro" id="IPR037917">
    <property type="entry name" value="Ypt35_PX"/>
</dbReference>
<dbReference type="Proteomes" id="UP000559256">
    <property type="component" value="Unassembled WGS sequence"/>
</dbReference>
<evidence type="ECO:0000256" key="9">
    <source>
        <dbReference type="ARBA" id="ARBA00033785"/>
    </source>
</evidence>
<dbReference type="GO" id="GO:0005774">
    <property type="term" value="C:vacuolar membrane"/>
    <property type="evidence" value="ECO:0007669"/>
    <property type="project" value="UniProtKB-SubCell"/>
</dbReference>
<dbReference type="InterPro" id="IPR036871">
    <property type="entry name" value="PX_dom_sf"/>
</dbReference>
<proteinExistence type="inferred from homology"/>
<keyword evidence="12" id="KW-1185">Reference proteome</keyword>
<comment type="similarity">
    <text evidence="3">Belongs to the YPT35 family.</text>
</comment>
<comment type="function">
    <text evidence="7">Recruits the lipid transfer protein VPS13 to endosomal and vacuolar membranes.</text>
</comment>
<accession>A0A8H5C8A3</accession>
<dbReference type="EMBL" id="JAACJM010000222">
    <property type="protein sequence ID" value="KAF5336768.1"/>
    <property type="molecule type" value="Genomic_DNA"/>
</dbReference>
<sequence>MIYPRAQRFSKLTKLTNVFSGHLVVLTKTGKLQCRRFPRDTPLEVAPPPVWTFLPSVIHGTRISLLVIPSVAGDPSLPQHPFASTTSQLEILPNKIDIEEEARRYEEACWEGDRDSDRVYGRPSSPTIAPSIFSGDGIWLGDNSGESSTFARDVKISGWTSVGDNSKGGAYIVYDCVIKTKEGTVIHAHKRYNAFVDLENSLRKTLPRHQQRYIPQLPPKAPLARYRPAFLDRRRRQLEYWLSSVLLHPDVGGCKAVRLWVMD</sequence>
<name>A0A8H5C8A3_9AGAR</name>
<evidence type="ECO:0000256" key="2">
    <source>
        <dbReference type="ARBA" id="ARBA00004177"/>
    </source>
</evidence>
<evidence type="ECO:0000256" key="4">
    <source>
        <dbReference type="ARBA" id="ARBA00022554"/>
    </source>
</evidence>
<evidence type="ECO:0000313" key="11">
    <source>
        <dbReference type="EMBL" id="KAF5336768.1"/>
    </source>
</evidence>
<keyword evidence="6" id="KW-0472">Membrane</keyword>
<evidence type="ECO:0000256" key="1">
    <source>
        <dbReference type="ARBA" id="ARBA00004148"/>
    </source>
</evidence>
<dbReference type="InterPro" id="IPR001683">
    <property type="entry name" value="PX_dom"/>
</dbReference>
<dbReference type="CDD" id="cd07280">
    <property type="entry name" value="PX_YPT35"/>
    <property type="match status" value="1"/>
</dbReference>
<comment type="subcellular location">
    <subcellularLocation>
        <location evidence="2">Endosome</location>
    </subcellularLocation>
    <subcellularLocation>
        <location evidence="1">Vacuole membrane</location>
        <topology evidence="1">Peripheral membrane protein</topology>
    </subcellularLocation>
</comment>
<keyword evidence="5" id="KW-0967">Endosome</keyword>
<dbReference type="OrthoDB" id="10254720at2759"/>
<dbReference type="AlphaFoldDB" id="A0A8H5C8A3"/>
<organism evidence="11 12">
    <name type="scientific">Tetrapyrgos nigripes</name>
    <dbReference type="NCBI Taxonomy" id="182062"/>
    <lineage>
        <taxon>Eukaryota</taxon>
        <taxon>Fungi</taxon>
        <taxon>Dikarya</taxon>
        <taxon>Basidiomycota</taxon>
        <taxon>Agaricomycotina</taxon>
        <taxon>Agaricomycetes</taxon>
        <taxon>Agaricomycetidae</taxon>
        <taxon>Agaricales</taxon>
        <taxon>Marasmiineae</taxon>
        <taxon>Marasmiaceae</taxon>
        <taxon>Tetrapyrgos</taxon>
    </lineage>
</organism>
<evidence type="ECO:0000259" key="10">
    <source>
        <dbReference type="PROSITE" id="PS50195"/>
    </source>
</evidence>
<dbReference type="SMART" id="SM00312">
    <property type="entry name" value="PX"/>
    <property type="match status" value="1"/>
</dbReference>
<evidence type="ECO:0000256" key="8">
    <source>
        <dbReference type="ARBA" id="ARBA00033774"/>
    </source>
</evidence>
<evidence type="ECO:0000256" key="7">
    <source>
        <dbReference type="ARBA" id="ARBA00033728"/>
    </source>
</evidence>
<keyword evidence="4" id="KW-0926">Vacuole</keyword>
<evidence type="ECO:0000256" key="6">
    <source>
        <dbReference type="ARBA" id="ARBA00023136"/>
    </source>
</evidence>
<protein>
    <recommendedName>
        <fullName evidence="8">Endosomal/vacuolar adapter protein YPT35</fullName>
    </recommendedName>
    <alternativeName>
        <fullName evidence="9">PX domain-containing protein YPT35</fullName>
    </alternativeName>
</protein>